<evidence type="ECO:0000313" key="3">
    <source>
        <dbReference type="EMBL" id="GMI39032.1"/>
    </source>
</evidence>
<feature type="compositionally biased region" description="Basic and acidic residues" evidence="2">
    <location>
        <begin position="434"/>
        <end position="443"/>
    </location>
</feature>
<evidence type="ECO:0000256" key="2">
    <source>
        <dbReference type="SAM" id="MobiDB-lite"/>
    </source>
</evidence>
<feature type="region of interest" description="Disordered" evidence="2">
    <location>
        <begin position="376"/>
        <end position="466"/>
    </location>
</feature>
<protein>
    <submittedName>
        <fullName evidence="3">Uncharacterized protein</fullName>
    </submittedName>
</protein>
<dbReference type="OrthoDB" id="10675864at2759"/>
<dbReference type="EMBL" id="BRYA01000096">
    <property type="protein sequence ID" value="GMI39032.1"/>
    <property type="molecule type" value="Genomic_DNA"/>
</dbReference>
<gene>
    <name evidence="3" type="ORF">TrCOL_g10887</name>
</gene>
<accession>A0A9W7GA91</accession>
<evidence type="ECO:0000256" key="1">
    <source>
        <dbReference type="SAM" id="Coils"/>
    </source>
</evidence>
<keyword evidence="1" id="KW-0175">Coiled coil</keyword>
<dbReference type="AlphaFoldDB" id="A0A9W7GA91"/>
<keyword evidence="4" id="KW-1185">Reference proteome</keyword>
<feature type="coiled-coil region" evidence="1">
    <location>
        <begin position="529"/>
        <end position="556"/>
    </location>
</feature>
<comment type="caution">
    <text evidence="3">The sequence shown here is derived from an EMBL/GenBank/DDBJ whole genome shotgun (WGS) entry which is preliminary data.</text>
</comment>
<organism evidence="3 4">
    <name type="scientific">Triparma columacea</name>
    <dbReference type="NCBI Taxonomy" id="722753"/>
    <lineage>
        <taxon>Eukaryota</taxon>
        <taxon>Sar</taxon>
        <taxon>Stramenopiles</taxon>
        <taxon>Ochrophyta</taxon>
        <taxon>Bolidophyceae</taxon>
        <taxon>Parmales</taxon>
        <taxon>Triparmaceae</taxon>
        <taxon>Triparma</taxon>
    </lineage>
</organism>
<feature type="compositionally biased region" description="Basic and acidic residues" evidence="2">
    <location>
        <begin position="455"/>
        <end position="466"/>
    </location>
</feature>
<proteinExistence type="predicted"/>
<feature type="region of interest" description="Disordered" evidence="2">
    <location>
        <begin position="325"/>
        <end position="345"/>
    </location>
</feature>
<feature type="compositionally biased region" description="Basic and acidic residues" evidence="2">
    <location>
        <begin position="384"/>
        <end position="396"/>
    </location>
</feature>
<name>A0A9W7GA91_9STRA</name>
<dbReference type="Proteomes" id="UP001165065">
    <property type="component" value="Unassembled WGS sequence"/>
</dbReference>
<feature type="compositionally biased region" description="Basic residues" evidence="2">
    <location>
        <begin position="444"/>
        <end position="454"/>
    </location>
</feature>
<reference evidence="4" key="1">
    <citation type="journal article" date="2023" name="Commun. Biol.">
        <title>Genome analysis of Parmales, the sister group of diatoms, reveals the evolutionary specialization of diatoms from phago-mixotrophs to photoautotrophs.</title>
        <authorList>
            <person name="Ban H."/>
            <person name="Sato S."/>
            <person name="Yoshikawa S."/>
            <person name="Yamada K."/>
            <person name="Nakamura Y."/>
            <person name="Ichinomiya M."/>
            <person name="Sato N."/>
            <person name="Blanc-Mathieu R."/>
            <person name="Endo H."/>
            <person name="Kuwata A."/>
            <person name="Ogata H."/>
        </authorList>
    </citation>
    <scope>NUCLEOTIDE SEQUENCE [LARGE SCALE GENOMIC DNA]</scope>
</reference>
<evidence type="ECO:0000313" key="4">
    <source>
        <dbReference type="Proteomes" id="UP001165065"/>
    </source>
</evidence>
<feature type="compositionally biased region" description="Basic and acidic residues" evidence="2">
    <location>
        <begin position="407"/>
        <end position="418"/>
    </location>
</feature>
<sequence length="597" mass="68198">MDEAAATVRWRRAFVDLEGERYQASVQKASMLPDPNAGLMCDAERVFVASREKTSHRRLRQEKMKATMDNIMNIEAKILTMGHDNGEDWAIEARNRRVEEFKKRQVKLEKLSLDNPSAPVIYESEPISLLSVHESVWPSSDMQDSANLPMTVKPVLRAGQTVPKKFSCCMRRKGGDKEDDRNPLGCMFLHMKELLLNPNHWSLDVKGRGHSILKKLCGVCEDKDYEMTFEEIIDVGDYLGIKVQIYDEFMNFLDGERFSGYPERCPLLYSPVEGWHLVRYVVGRCKHCGKPMIPGHSCVAEEVVYWKTRGLLESLRAEKEGVSFGGGEGDFDSPVLLGGGERPDDRRTAISLATRGTTRGTRGGLNGPPAHSLIRTQVKKGHPNHRDVTRYHRRNGEGVYVTEEEVALAKKEKEQRKEERRKRRFLQELNDMSPKNKDKDKRKGFAKGGRRRGKKSEDRHQSDKMEGYISGMNGLLRLPNANNRAYENEMSWLFRNHCATSNMGAKKKKKKKNGVGSRFVNKIPKVDELQAAVNQKRQIENANRAYEKLMEEDAEKKFSLAGGGGFRASLAGHRYDDYRDFKGHRRRRSFGEVDVEE</sequence>